<dbReference type="EMBL" id="CH981528">
    <property type="protein sequence ID" value="EDK45556.1"/>
    <property type="molecule type" value="Genomic_DNA"/>
</dbReference>
<keyword evidence="6" id="KW-0539">Nucleus</keyword>
<keyword evidence="4 9" id="KW-0863">Zinc-finger</keyword>
<keyword evidence="3" id="KW-0479">Metal-binding</keyword>
<dbReference type="CDD" id="cd16573">
    <property type="entry name" value="RING-HC_TFB3-like"/>
    <property type="match status" value="1"/>
</dbReference>
<evidence type="ECO:0000313" key="14">
    <source>
        <dbReference type="Proteomes" id="UP000001996"/>
    </source>
</evidence>
<protein>
    <recommendedName>
        <fullName evidence="2">RNA polymerase II transcription factor B subunit 3</fullName>
    </recommendedName>
    <alternativeName>
        <fullName evidence="8">RNA polymerase II transcription factor B 38 kDa subunit</fullName>
    </alternativeName>
    <alternativeName>
        <fullName evidence="7">RNA polymerase II transcription factor B p38 subunit</fullName>
    </alternativeName>
</protein>
<feature type="region of interest" description="Disordered" evidence="11">
    <location>
        <begin position="369"/>
        <end position="390"/>
    </location>
</feature>
<dbReference type="GO" id="GO:0006357">
    <property type="term" value="P:regulation of transcription by RNA polymerase II"/>
    <property type="evidence" value="ECO:0007669"/>
    <property type="project" value="TreeGrafter"/>
</dbReference>
<dbReference type="InterPro" id="IPR013083">
    <property type="entry name" value="Znf_RING/FYVE/PHD"/>
</dbReference>
<gene>
    <name evidence="13" type="ORF">LELG_03735</name>
</gene>
<evidence type="ECO:0000256" key="5">
    <source>
        <dbReference type="ARBA" id="ARBA00022833"/>
    </source>
</evidence>
<dbReference type="InterPro" id="IPR017907">
    <property type="entry name" value="Znf_RING_CS"/>
</dbReference>
<name>A5E298_LODEL</name>
<keyword evidence="14" id="KW-1185">Reference proteome</keyword>
<feature type="coiled-coil region" evidence="10">
    <location>
        <begin position="157"/>
        <end position="223"/>
    </location>
</feature>
<evidence type="ECO:0000256" key="4">
    <source>
        <dbReference type="ARBA" id="ARBA00022771"/>
    </source>
</evidence>
<keyword evidence="5" id="KW-0862">Zinc</keyword>
<dbReference type="FunFam" id="3.30.40.10:FF:000037">
    <property type="entry name" value="Cdk-activating kinase assembly factor MAT1, centre"/>
    <property type="match status" value="1"/>
</dbReference>
<organism evidence="13 14">
    <name type="scientific">Lodderomyces elongisporus (strain ATCC 11503 / CBS 2605 / JCM 1781 / NBRC 1676 / NRRL YB-4239)</name>
    <name type="common">Yeast</name>
    <name type="synonym">Saccharomyces elongisporus</name>
    <dbReference type="NCBI Taxonomy" id="379508"/>
    <lineage>
        <taxon>Eukaryota</taxon>
        <taxon>Fungi</taxon>
        <taxon>Dikarya</taxon>
        <taxon>Ascomycota</taxon>
        <taxon>Saccharomycotina</taxon>
        <taxon>Pichiomycetes</taxon>
        <taxon>Debaryomycetaceae</taxon>
        <taxon>Candida/Lodderomyces clade</taxon>
        <taxon>Lodderomyces</taxon>
    </lineage>
</organism>
<dbReference type="Pfam" id="PF17121">
    <property type="entry name" value="zf-C3HC4_5"/>
    <property type="match status" value="1"/>
</dbReference>
<evidence type="ECO:0000256" key="1">
    <source>
        <dbReference type="ARBA" id="ARBA00004123"/>
    </source>
</evidence>
<dbReference type="PANTHER" id="PTHR12683:SF13">
    <property type="entry name" value="CDK-ACTIVATING KINASE ASSEMBLY FACTOR MAT1"/>
    <property type="match status" value="1"/>
</dbReference>
<reference evidence="13 14" key="1">
    <citation type="journal article" date="2009" name="Nature">
        <title>Evolution of pathogenicity and sexual reproduction in eight Candida genomes.</title>
        <authorList>
            <person name="Butler G."/>
            <person name="Rasmussen M.D."/>
            <person name="Lin M.F."/>
            <person name="Santos M.A."/>
            <person name="Sakthikumar S."/>
            <person name="Munro C.A."/>
            <person name="Rheinbay E."/>
            <person name="Grabherr M."/>
            <person name="Forche A."/>
            <person name="Reedy J.L."/>
            <person name="Agrafioti I."/>
            <person name="Arnaud M.B."/>
            <person name="Bates S."/>
            <person name="Brown A.J."/>
            <person name="Brunke S."/>
            <person name="Costanzo M.C."/>
            <person name="Fitzpatrick D.A."/>
            <person name="de Groot P.W."/>
            <person name="Harris D."/>
            <person name="Hoyer L.L."/>
            <person name="Hube B."/>
            <person name="Klis F.M."/>
            <person name="Kodira C."/>
            <person name="Lennard N."/>
            <person name="Logue M.E."/>
            <person name="Martin R."/>
            <person name="Neiman A.M."/>
            <person name="Nikolaou E."/>
            <person name="Quail M.A."/>
            <person name="Quinn J."/>
            <person name="Santos M.C."/>
            <person name="Schmitzberger F.F."/>
            <person name="Sherlock G."/>
            <person name="Shah P."/>
            <person name="Silverstein K.A."/>
            <person name="Skrzypek M.S."/>
            <person name="Soll D."/>
            <person name="Staggs R."/>
            <person name="Stansfield I."/>
            <person name="Stumpf M.P."/>
            <person name="Sudbery P.E."/>
            <person name="Srikantha T."/>
            <person name="Zeng Q."/>
            <person name="Berman J."/>
            <person name="Berriman M."/>
            <person name="Heitman J."/>
            <person name="Gow N.A."/>
            <person name="Lorenz M.C."/>
            <person name="Birren B.W."/>
            <person name="Kellis M."/>
            <person name="Cuomo C.A."/>
        </authorList>
    </citation>
    <scope>NUCLEOTIDE SEQUENCE [LARGE SCALE GENOMIC DNA]</scope>
    <source>
        <strain evidence="14">ATCC 11503 / BCRC 21390 / CBS 2605 / JCM 1781 / NBRC 1676 / NRRL YB-4239</strain>
    </source>
</reference>
<dbReference type="eggNOG" id="KOG3800">
    <property type="taxonomic scope" value="Eukaryota"/>
</dbReference>
<evidence type="ECO:0000256" key="2">
    <source>
        <dbReference type="ARBA" id="ARBA00022257"/>
    </source>
</evidence>
<dbReference type="SUPFAM" id="SSF57850">
    <property type="entry name" value="RING/U-box"/>
    <property type="match status" value="1"/>
</dbReference>
<dbReference type="GO" id="GO:0061575">
    <property type="term" value="F:cyclin-dependent protein serine/threonine kinase activator activity"/>
    <property type="evidence" value="ECO:0007669"/>
    <property type="project" value="InterPro"/>
</dbReference>
<evidence type="ECO:0000256" key="3">
    <source>
        <dbReference type="ARBA" id="ARBA00022723"/>
    </source>
</evidence>
<dbReference type="FunCoup" id="A5E298">
    <property type="interactions" value="516"/>
</dbReference>
<dbReference type="GO" id="GO:0001174">
    <property type="term" value="P:transcriptional start site selection at RNA polymerase II promoter"/>
    <property type="evidence" value="ECO:0007669"/>
    <property type="project" value="EnsemblFungi"/>
</dbReference>
<dbReference type="InterPro" id="IPR015877">
    <property type="entry name" value="MAT1_centre"/>
</dbReference>
<dbReference type="Pfam" id="PF06391">
    <property type="entry name" value="MAT1"/>
    <property type="match status" value="1"/>
</dbReference>
<keyword evidence="10" id="KW-0175">Coiled coil</keyword>
<dbReference type="InterPro" id="IPR001841">
    <property type="entry name" value="Znf_RING"/>
</dbReference>
<evidence type="ECO:0000256" key="11">
    <source>
        <dbReference type="SAM" id="MobiDB-lite"/>
    </source>
</evidence>
<dbReference type="STRING" id="379508.A5E298"/>
<dbReference type="GO" id="GO:0008270">
    <property type="term" value="F:zinc ion binding"/>
    <property type="evidence" value="ECO:0007669"/>
    <property type="project" value="UniProtKB-KW"/>
</dbReference>
<proteinExistence type="predicted"/>
<dbReference type="NCBIfam" id="TIGR00570">
    <property type="entry name" value="cdk7"/>
    <property type="match status" value="1"/>
</dbReference>
<sequence>MLQVNEGMIHLHTLQGRGNKKNKGKYKQRRINTNSKFLDQLKDMCPICKTDKYLSPNMKFLVNPECYHKICESCVDRIFSLGPAPCPYPKCGKILRKNKFKQQIFEDLVIEKEIDIRRRVGAIYNKTEEDFSDLKEFNSYLENIEEIVFKLSNGVDVEKTEEELSKYEEEHRLEILEKNMRESQKNADLAKYQDAMEQLKQEKLRIQKKMEQEDLEFKRLQQQELLEKMTNSSMSSDELIKLQQERLNKRDIQRKKQLQNINSQLEQRFNVTNPLSKPVADNLKATPFTPFNGDRDLKRKYSLLSIPTSVDEYMHIENNSKDSYYDPYVFDLAKRKEYLGAGWRLTNVFERALDEAFCGLGCNIEAEKKKEGRAKEKEKRKEKESNLLMV</sequence>
<dbReference type="HOGENOM" id="CLU_048466_1_0_1"/>
<dbReference type="PROSITE" id="PS00518">
    <property type="entry name" value="ZF_RING_1"/>
    <property type="match status" value="1"/>
</dbReference>
<dbReference type="AlphaFoldDB" id="A5E298"/>
<dbReference type="InParanoid" id="A5E298"/>
<dbReference type="Gene3D" id="3.30.40.10">
    <property type="entry name" value="Zinc/RING finger domain, C3HC4 (zinc finger)"/>
    <property type="match status" value="1"/>
</dbReference>
<evidence type="ECO:0000256" key="8">
    <source>
        <dbReference type="ARBA" id="ARBA00033277"/>
    </source>
</evidence>
<dbReference type="GO" id="GO:0070985">
    <property type="term" value="C:transcription factor TFIIK complex"/>
    <property type="evidence" value="ECO:0007669"/>
    <property type="project" value="EnsemblFungi"/>
</dbReference>
<dbReference type="GO" id="GO:0006289">
    <property type="term" value="P:nucleotide-excision repair"/>
    <property type="evidence" value="ECO:0007669"/>
    <property type="project" value="EnsemblFungi"/>
</dbReference>
<evidence type="ECO:0000256" key="7">
    <source>
        <dbReference type="ARBA" id="ARBA00029873"/>
    </source>
</evidence>
<evidence type="ECO:0000313" key="13">
    <source>
        <dbReference type="EMBL" id="EDK45556.1"/>
    </source>
</evidence>
<evidence type="ECO:0000256" key="9">
    <source>
        <dbReference type="PROSITE-ProRule" id="PRU00175"/>
    </source>
</evidence>
<comment type="subcellular location">
    <subcellularLocation>
        <location evidence="1">Nucleus</location>
    </subcellularLocation>
</comment>
<dbReference type="Proteomes" id="UP000001996">
    <property type="component" value="Unassembled WGS sequence"/>
</dbReference>
<dbReference type="PROSITE" id="PS50089">
    <property type="entry name" value="ZF_RING_2"/>
    <property type="match status" value="1"/>
</dbReference>
<evidence type="ECO:0000256" key="10">
    <source>
        <dbReference type="SAM" id="Coils"/>
    </source>
</evidence>
<accession>A5E298</accession>
<evidence type="ECO:0000259" key="12">
    <source>
        <dbReference type="PROSITE" id="PS50089"/>
    </source>
</evidence>
<dbReference type="PANTHER" id="PTHR12683">
    <property type="entry name" value="CDK-ACTIVATING KINASE ASSEMBLY FACTOR MAT1"/>
    <property type="match status" value="1"/>
</dbReference>
<feature type="domain" description="RING-type" evidence="12">
    <location>
        <begin position="45"/>
        <end position="90"/>
    </location>
</feature>
<dbReference type="OrthoDB" id="5963at2759"/>
<dbReference type="VEuPathDB" id="FungiDB:LELG_03735"/>
<dbReference type="OMA" id="PNKRDYY"/>
<dbReference type="InterPro" id="IPR004575">
    <property type="entry name" value="MAT1/Tfb3"/>
</dbReference>
<evidence type="ECO:0000256" key="6">
    <source>
        <dbReference type="ARBA" id="ARBA00023242"/>
    </source>
</evidence>